<keyword evidence="7" id="KW-0378">Hydrolase</keyword>
<dbReference type="GO" id="GO:0000712">
    <property type="term" value="P:resolution of meiotic recombination intermediates"/>
    <property type="evidence" value="ECO:0007669"/>
    <property type="project" value="TreeGrafter"/>
</dbReference>
<dbReference type="CDD" id="cd18021">
    <property type="entry name" value="DEXHc_Brr2_2"/>
    <property type="match status" value="1"/>
</dbReference>
<dbReference type="Gene3D" id="2.60.40.150">
    <property type="entry name" value="C2 domain"/>
    <property type="match status" value="2"/>
</dbReference>
<dbReference type="CDD" id="cd18795">
    <property type="entry name" value="SF2_C_Ski2"/>
    <property type="match status" value="2"/>
</dbReference>
<dbReference type="InterPro" id="IPR001650">
    <property type="entry name" value="Helicase_C-like"/>
</dbReference>
<dbReference type="PANTHER" id="PTHR47961">
    <property type="entry name" value="DNA POLYMERASE THETA, PUTATIVE (AFU_ORTHOLOGUE AFUA_1G05260)-RELATED"/>
    <property type="match status" value="1"/>
</dbReference>
<dbReference type="InterPro" id="IPR001375">
    <property type="entry name" value="Peptidase_S9_cat"/>
</dbReference>
<comment type="catalytic activity">
    <reaction evidence="13">
        <text>ATP + H2O = ADP + phosphate + H(+)</text>
        <dbReference type="Rhea" id="RHEA:13065"/>
        <dbReference type="ChEBI" id="CHEBI:15377"/>
        <dbReference type="ChEBI" id="CHEBI:15378"/>
        <dbReference type="ChEBI" id="CHEBI:30616"/>
        <dbReference type="ChEBI" id="CHEBI:43474"/>
        <dbReference type="ChEBI" id="CHEBI:456216"/>
        <dbReference type="EC" id="3.6.4.13"/>
    </reaction>
</comment>
<dbReference type="Pfam" id="PF18149">
    <property type="entry name" value="Helicase_PWI"/>
    <property type="match status" value="1"/>
</dbReference>
<evidence type="ECO:0000256" key="3">
    <source>
        <dbReference type="ARBA" id="ARBA00012552"/>
    </source>
</evidence>
<dbReference type="PROSITE" id="PS51192">
    <property type="entry name" value="HELICASE_ATP_BIND_1"/>
    <property type="match status" value="2"/>
</dbReference>
<dbReference type="FunFam" id="1.10.3380.10:FF:000001">
    <property type="entry name" value="U5 small nuclear ribonucleoprotein helicase"/>
    <property type="match status" value="1"/>
</dbReference>
<keyword evidence="11" id="KW-0539">Nucleus</keyword>
<dbReference type="PANTHER" id="PTHR47961:SF4">
    <property type="entry name" value="ACTIVATING SIGNAL COINTEGRATOR 1 COMPLEX SUBUNIT 3"/>
    <property type="match status" value="1"/>
</dbReference>
<reference evidence="18" key="1">
    <citation type="journal article" date="2017" name="Genome Biol.">
        <title>Comparative genomics reveals high biological diversity and specific adaptations in the industrially and medically important fungal genus Aspergillus.</title>
        <authorList>
            <person name="de Vries R.P."/>
            <person name="Riley R."/>
            <person name="Wiebenga A."/>
            <person name="Aguilar-Osorio G."/>
            <person name="Amillis S."/>
            <person name="Uchima C.A."/>
            <person name="Anderluh G."/>
            <person name="Asadollahi M."/>
            <person name="Askin M."/>
            <person name="Barry K."/>
            <person name="Battaglia E."/>
            <person name="Bayram O."/>
            <person name="Benocci T."/>
            <person name="Braus-Stromeyer S.A."/>
            <person name="Caldana C."/>
            <person name="Canovas D."/>
            <person name="Cerqueira G.C."/>
            <person name="Chen F."/>
            <person name="Chen W."/>
            <person name="Choi C."/>
            <person name="Clum A."/>
            <person name="Dos Santos R.A."/>
            <person name="Damasio A.R."/>
            <person name="Diallinas G."/>
            <person name="Emri T."/>
            <person name="Fekete E."/>
            <person name="Flipphi M."/>
            <person name="Freyberg S."/>
            <person name="Gallo A."/>
            <person name="Gournas C."/>
            <person name="Habgood R."/>
            <person name="Hainaut M."/>
            <person name="Harispe M.L."/>
            <person name="Henrissat B."/>
            <person name="Hilden K.S."/>
            <person name="Hope R."/>
            <person name="Hossain A."/>
            <person name="Karabika E."/>
            <person name="Karaffa L."/>
            <person name="Karanyi Z."/>
            <person name="Krasevec N."/>
            <person name="Kuo A."/>
            <person name="Kusch H."/>
            <person name="LaButti K."/>
            <person name="Lagendijk E.L."/>
            <person name="Lapidus A."/>
            <person name="Levasseur A."/>
            <person name="Lindquist E."/>
            <person name="Lipzen A."/>
            <person name="Logrieco A.F."/>
            <person name="MacCabe A."/>
            <person name="Maekelae M.R."/>
            <person name="Malavazi I."/>
            <person name="Melin P."/>
            <person name="Meyer V."/>
            <person name="Mielnichuk N."/>
            <person name="Miskei M."/>
            <person name="Molnar A.P."/>
            <person name="Mule G."/>
            <person name="Ngan C.Y."/>
            <person name="Orejas M."/>
            <person name="Orosz E."/>
            <person name="Ouedraogo J.P."/>
            <person name="Overkamp K.M."/>
            <person name="Park H.-S."/>
            <person name="Perrone G."/>
            <person name="Piumi F."/>
            <person name="Punt P.J."/>
            <person name="Ram A.F."/>
            <person name="Ramon A."/>
            <person name="Rauscher S."/>
            <person name="Record E."/>
            <person name="Riano-Pachon D.M."/>
            <person name="Robert V."/>
            <person name="Roehrig J."/>
            <person name="Ruller R."/>
            <person name="Salamov A."/>
            <person name="Salih N.S."/>
            <person name="Samson R.A."/>
            <person name="Sandor E."/>
            <person name="Sanguinetti M."/>
            <person name="Schuetze T."/>
            <person name="Sepcic K."/>
            <person name="Shelest E."/>
            <person name="Sherlock G."/>
            <person name="Sophianopoulou V."/>
            <person name="Squina F.M."/>
            <person name="Sun H."/>
            <person name="Susca A."/>
            <person name="Todd R.B."/>
            <person name="Tsang A."/>
            <person name="Unkles S.E."/>
            <person name="van de Wiele N."/>
            <person name="van Rossen-Uffink D."/>
            <person name="Oliveira J.V."/>
            <person name="Vesth T.C."/>
            <person name="Visser J."/>
            <person name="Yu J.-H."/>
            <person name="Zhou M."/>
            <person name="Andersen M.R."/>
            <person name="Archer D.B."/>
            <person name="Baker S.E."/>
            <person name="Benoit I."/>
            <person name="Brakhage A.A."/>
            <person name="Braus G.H."/>
            <person name="Fischer R."/>
            <person name="Frisvad J.C."/>
            <person name="Goldman G.H."/>
            <person name="Houbraken J."/>
            <person name="Oakley B."/>
            <person name="Pocsi I."/>
            <person name="Scazzocchio C."/>
            <person name="Seiboth B."/>
            <person name="vanKuyk P.A."/>
            <person name="Wortman J."/>
            <person name="Dyer P.S."/>
            <person name="Grigoriev I.V."/>
        </authorList>
    </citation>
    <scope>NUCLEOTIDE SEQUENCE [LARGE SCALE GENOMIC DNA]</scope>
    <source>
        <strain evidence="18">CBS 106.47</strain>
    </source>
</reference>
<evidence type="ECO:0000313" key="18">
    <source>
        <dbReference type="Proteomes" id="UP000184063"/>
    </source>
</evidence>
<feature type="compositionally biased region" description="Acidic residues" evidence="14">
    <location>
        <begin position="199"/>
        <end position="218"/>
    </location>
</feature>
<dbReference type="Pfam" id="PF21188">
    <property type="entry name" value="BRR2_plug"/>
    <property type="match status" value="1"/>
</dbReference>
<evidence type="ECO:0000259" key="15">
    <source>
        <dbReference type="PROSITE" id="PS51192"/>
    </source>
</evidence>
<comment type="similarity">
    <text evidence="2">Belongs to the peptidase S9C family.</text>
</comment>
<gene>
    <name evidence="17" type="ORF">ASPFODRAFT_187486</name>
</gene>
<evidence type="ECO:0000313" key="17">
    <source>
        <dbReference type="EMBL" id="OJZ86355.1"/>
    </source>
</evidence>
<feature type="domain" description="Helicase ATP-binding" evidence="15">
    <location>
        <begin position="545"/>
        <end position="729"/>
    </location>
</feature>
<feature type="compositionally biased region" description="Acidic residues" evidence="14">
    <location>
        <begin position="244"/>
        <end position="258"/>
    </location>
</feature>
<evidence type="ECO:0000256" key="14">
    <source>
        <dbReference type="SAM" id="MobiDB-lite"/>
    </source>
</evidence>
<dbReference type="GO" id="GO:0003678">
    <property type="term" value="F:DNA helicase activity"/>
    <property type="evidence" value="ECO:0007669"/>
    <property type="project" value="TreeGrafter"/>
</dbReference>
<dbReference type="GO" id="GO:0006508">
    <property type="term" value="P:proteolysis"/>
    <property type="evidence" value="ECO:0007669"/>
    <property type="project" value="UniProtKB-KW"/>
</dbReference>
<keyword evidence="4" id="KW-0645">Protease</keyword>
<evidence type="ECO:0000256" key="4">
    <source>
        <dbReference type="ARBA" id="ARBA00022670"/>
    </source>
</evidence>
<keyword evidence="5" id="KW-0677">Repeat</keyword>
<feature type="domain" description="Helicase C-terminal" evidence="16">
    <location>
        <begin position="768"/>
        <end position="976"/>
    </location>
</feature>
<dbReference type="InterPro" id="IPR014001">
    <property type="entry name" value="Helicase_ATP-bd"/>
</dbReference>
<dbReference type="SMART" id="SM00382">
    <property type="entry name" value="AAA"/>
    <property type="match status" value="2"/>
</dbReference>
<dbReference type="FunFam" id="1.10.150.20:FF:000013">
    <property type="entry name" value="U5 small nuclear ribonucleoprotein kDa helicase"/>
    <property type="match status" value="1"/>
</dbReference>
<evidence type="ECO:0000256" key="6">
    <source>
        <dbReference type="ARBA" id="ARBA00022741"/>
    </source>
</evidence>
<dbReference type="InterPro" id="IPR048863">
    <property type="entry name" value="BRR2_plug"/>
</dbReference>
<evidence type="ECO:0000256" key="12">
    <source>
        <dbReference type="ARBA" id="ARBA00032829"/>
    </source>
</evidence>
<accession>A0A1M3THV9</accession>
<dbReference type="Gene3D" id="3.40.50.300">
    <property type="entry name" value="P-loop containing nucleotide triphosphate hydrolases"/>
    <property type="match status" value="4"/>
</dbReference>
<dbReference type="Gene3D" id="3.40.50.1820">
    <property type="entry name" value="alpha/beta hydrolase"/>
    <property type="match status" value="1"/>
</dbReference>
<dbReference type="FunFam" id="3.40.50.300:FF:000368">
    <property type="entry name" value="U5 small nuclear ribonucleoprotein 200 kDa helicase"/>
    <property type="match status" value="1"/>
</dbReference>
<protein>
    <recommendedName>
        <fullName evidence="3">RNA helicase</fullName>
        <ecNumber evidence="3">3.6.4.13</ecNumber>
    </recommendedName>
    <alternativeName>
        <fullName evidence="12">Dipeptidyl-peptidase V</fullName>
    </alternativeName>
</protein>
<organism evidence="17 18">
    <name type="scientific">Aspergillus luchuensis (strain CBS 106.47)</name>
    <dbReference type="NCBI Taxonomy" id="1137211"/>
    <lineage>
        <taxon>Eukaryota</taxon>
        <taxon>Fungi</taxon>
        <taxon>Dikarya</taxon>
        <taxon>Ascomycota</taxon>
        <taxon>Pezizomycotina</taxon>
        <taxon>Eurotiomycetes</taxon>
        <taxon>Eurotiomycetidae</taxon>
        <taxon>Eurotiales</taxon>
        <taxon>Aspergillaceae</taxon>
        <taxon>Aspergillus</taxon>
        <taxon>Aspergillus subgen. Circumdati</taxon>
    </lineage>
</organism>
<dbReference type="InterPro" id="IPR029058">
    <property type="entry name" value="AB_hydrolase_fold"/>
</dbReference>
<dbReference type="InterPro" id="IPR035892">
    <property type="entry name" value="C2_domain_sf"/>
</dbReference>
<keyword evidence="9" id="KW-0720">Serine protease</keyword>
<dbReference type="SMART" id="SM00487">
    <property type="entry name" value="DEXDc"/>
    <property type="match status" value="2"/>
</dbReference>
<dbReference type="FunFam" id="1.10.10.10:FF:000012">
    <property type="entry name" value="U5 small nuclear ribonucleoprotein helicase"/>
    <property type="match status" value="1"/>
</dbReference>
<evidence type="ECO:0000256" key="8">
    <source>
        <dbReference type="ARBA" id="ARBA00022806"/>
    </source>
</evidence>
<dbReference type="FunFam" id="1.10.3380.10:FF:000005">
    <property type="entry name" value="Pre-mRNA splicing helicase, putative"/>
    <property type="match status" value="1"/>
</dbReference>
<dbReference type="InterPro" id="IPR004179">
    <property type="entry name" value="Sec63-dom"/>
</dbReference>
<dbReference type="GO" id="GO:0008236">
    <property type="term" value="F:serine-type peptidase activity"/>
    <property type="evidence" value="ECO:0007669"/>
    <property type="project" value="UniProtKB-KW"/>
</dbReference>
<dbReference type="SUPFAM" id="SSF81296">
    <property type="entry name" value="E set domains"/>
    <property type="match status" value="1"/>
</dbReference>
<dbReference type="GO" id="GO:0003724">
    <property type="term" value="F:RNA helicase activity"/>
    <property type="evidence" value="ECO:0007669"/>
    <property type="project" value="UniProtKB-EC"/>
</dbReference>
<evidence type="ECO:0000256" key="7">
    <source>
        <dbReference type="ARBA" id="ARBA00022801"/>
    </source>
</evidence>
<evidence type="ECO:0000256" key="10">
    <source>
        <dbReference type="ARBA" id="ARBA00022840"/>
    </source>
</evidence>
<dbReference type="Gene3D" id="1.10.150.20">
    <property type="entry name" value="5' to 3' exonuclease, C-terminal subdomain"/>
    <property type="match status" value="2"/>
</dbReference>
<dbReference type="InterPro" id="IPR011545">
    <property type="entry name" value="DEAD/DEAH_box_helicase_dom"/>
</dbReference>
<dbReference type="Pfam" id="PF00270">
    <property type="entry name" value="DEAD"/>
    <property type="match status" value="2"/>
</dbReference>
<dbReference type="EMBL" id="KV878241">
    <property type="protein sequence ID" value="OJZ86355.1"/>
    <property type="molecule type" value="Genomic_DNA"/>
</dbReference>
<keyword evidence="6" id="KW-0547">Nucleotide-binding</keyword>
<dbReference type="Pfam" id="PF02889">
    <property type="entry name" value="Sec63"/>
    <property type="match status" value="2"/>
</dbReference>
<dbReference type="GO" id="GO:0003676">
    <property type="term" value="F:nucleic acid binding"/>
    <property type="evidence" value="ECO:0007669"/>
    <property type="project" value="InterPro"/>
</dbReference>
<dbReference type="GO" id="GO:0005524">
    <property type="term" value="F:ATP binding"/>
    <property type="evidence" value="ECO:0007669"/>
    <property type="project" value="UniProtKB-KW"/>
</dbReference>
<dbReference type="InterPro" id="IPR014756">
    <property type="entry name" value="Ig_E-set"/>
</dbReference>
<dbReference type="SUPFAM" id="SSF53474">
    <property type="entry name" value="alpha/beta-Hydrolases"/>
    <property type="match status" value="1"/>
</dbReference>
<evidence type="ECO:0000256" key="1">
    <source>
        <dbReference type="ARBA" id="ARBA00004123"/>
    </source>
</evidence>
<dbReference type="EC" id="3.6.4.13" evidence="3"/>
<dbReference type="InterPro" id="IPR003593">
    <property type="entry name" value="AAA+_ATPase"/>
</dbReference>
<dbReference type="SMART" id="SM00973">
    <property type="entry name" value="Sec63"/>
    <property type="match status" value="2"/>
</dbReference>
<proteinExistence type="inferred from homology"/>
<dbReference type="GO" id="GO:0000393">
    <property type="term" value="P:spliceosomal conformational changes to generate catalytic conformation"/>
    <property type="evidence" value="ECO:0007669"/>
    <property type="project" value="UniProtKB-ARBA"/>
</dbReference>
<dbReference type="InterPro" id="IPR057842">
    <property type="entry name" value="WH_MER3"/>
</dbReference>
<dbReference type="Pfam" id="PF00326">
    <property type="entry name" value="Peptidase_S9"/>
    <property type="match status" value="1"/>
</dbReference>
<dbReference type="FunFam" id="1.10.150.20:FF:000004">
    <property type="entry name" value="U5 small nuclear ribonucleoprotein helicase"/>
    <property type="match status" value="1"/>
</dbReference>
<keyword evidence="8" id="KW-0347">Helicase</keyword>
<evidence type="ECO:0000256" key="13">
    <source>
        <dbReference type="ARBA" id="ARBA00047984"/>
    </source>
</evidence>
<dbReference type="PROSITE" id="PS51194">
    <property type="entry name" value="HELICASE_CTER"/>
    <property type="match status" value="1"/>
</dbReference>
<dbReference type="InterPro" id="IPR027417">
    <property type="entry name" value="P-loop_NTPase"/>
</dbReference>
<dbReference type="FunFam" id="2.60.40.150:FF:000133">
    <property type="entry name" value="Pre-mRNA splicing helicase, putative"/>
    <property type="match status" value="1"/>
</dbReference>
<dbReference type="CDD" id="cd18019">
    <property type="entry name" value="DEXHc_Brr2_1"/>
    <property type="match status" value="1"/>
</dbReference>
<dbReference type="Gene3D" id="1.10.3380.10">
    <property type="entry name" value="Sec63 N-terminal domain-like domain"/>
    <property type="match status" value="2"/>
</dbReference>
<feature type="region of interest" description="Disordered" evidence="14">
    <location>
        <begin position="199"/>
        <end position="276"/>
    </location>
</feature>
<keyword evidence="10" id="KW-0067">ATP-binding</keyword>
<dbReference type="Gene3D" id="1.10.10.10">
    <property type="entry name" value="Winged helix-like DNA-binding domain superfamily/Winged helix DNA-binding domain"/>
    <property type="match status" value="2"/>
</dbReference>
<evidence type="ECO:0000256" key="2">
    <source>
        <dbReference type="ARBA" id="ARBA00010040"/>
    </source>
</evidence>
<dbReference type="SUPFAM" id="SSF46785">
    <property type="entry name" value="Winged helix' DNA-binding domain"/>
    <property type="match status" value="1"/>
</dbReference>
<comment type="subcellular location">
    <subcellularLocation>
        <location evidence="1">Nucleus</location>
    </subcellularLocation>
</comment>
<feature type="domain" description="Helicase ATP-binding" evidence="15">
    <location>
        <begin position="1396"/>
        <end position="1572"/>
    </location>
</feature>
<dbReference type="FunFam" id="3.40.50.300:FF:000102">
    <property type="entry name" value="RNA helicase, activating signal cointegrator 1"/>
    <property type="match status" value="1"/>
</dbReference>
<evidence type="ECO:0000256" key="9">
    <source>
        <dbReference type="ARBA" id="ARBA00022825"/>
    </source>
</evidence>
<dbReference type="FunFam" id="3.40.50.300:FF:000062">
    <property type="entry name" value="U5 small nuclear ribonucleoprotein helicase"/>
    <property type="match status" value="1"/>
</dbReference>
<evidence type="ECO:0000256" key="11">
    <source>
        <dbReference type="ARBA" id="ARBA00023242"/>
    </source>
</evidence>
<dbReference type="FunFam" id="3.40.50.1820:FF:000028">
    <property type="entry name" value="S9 family peptidase"/>
    <property type="match status" value="1"/>
</dbReference>
<dbReference type="InterPro" id="IPR041094">
    <property type="entry name" value="Brr2_helicase_PWI"/>
</dbReference>
<dbReference type="VEuPathDB" id="FungiDB:ASPFODRAFT_187486"/>
<dbReference type="FunFam" id="2.60.40.150:FF:000004">
    <property type="entry name" value="RNA helicase, activating signal cointegrator 1"/>
    <property type="match status" value="1"/>
</dbReference>
<dbReference type="Pfam" id="PF00271">
    <property type="entry name" value="Helicase_C"/>
    <property type="match status" value="1"/>
</dbReference>
<dbReference type="SUPFAM" id="SSF158702">
    <property type="entry name" value="Sec63 N-terminal domain-like"/>
    <property type="match status" value="2"/>
</dbReference>
<dbReference type="FunFam" id="3.40.50.300:FF:000254">
    <property type="entry name" value="U5 small nuclear ribonucleoprotein helicase"/>
    <property type="match status" value="1"/>
</dbReference>
<evidence type="ECO:0000259" key="16">
    <source>
        <dbReference type="PROSITE" id="PS51194"/>
    </source>
</evidence>
<dbReference type="Proteomes" id="UP000184063">
    <property type="component" value="Unassembled WGS sequence"/>
</dbReference>
<dbReference type="SUPFAM" id="SSF82171">
    <property type="entry name" value="DPP6 N-terminal domain-like"/>
    <property type="match status" value="1"/>
</dbReference>
<dbReference type="Pfam" id="PF23445">
    <property type="entry name" value="WHD_SNRNP200"/>
    <property type="match status" value="2"/>
</dbReference>
<dbReference type="SMART" id="SM00490">
    <property type="entry name" value="HELICc"/>
    <property type="match status" value="2"/>
</dbReference>
<name>A0A1M3THV9_ASPLC</name>
<dbReference type="GO" id="GO:0005682">
    <property type="term" value="C:U5 snRNP"/>
    <property type="evidence" value="ECO:0007669"/>
    <property type="project" value="UniProtKB-ARBA"/>
</dbReference>
<dbReference type="OrthoDB" id="5575at2759"/>
<dbReference type="SUPFAM" id="SSF52540">
    <property type="entry name" value="P-loop containing nucleoside triphosphate hydrolases"/>
    <property type="match status" value="3"/>
</dbReference>
<dbReference type="InterPro" id="IPR036388">
    <property type="entry name" value="WH-like_DNA-bd_sf"/>
</dbReference>
<evidence type="ECO:0000256" key="5">
    <source>
        <dbReference type="ARBA" id="ARBA00022737"/>
    </source>
</evidence>
<dbReference type="FunFam" id="1.10.10.10:FF:000024">
    <property type="entry name" value="U5 small nuclear ribonucleoprotein helicase"/>
    <property type="match status" value="1"/>
</dbReference>
<dbReference type="InterPro" id="IPR036390">
    <property type="entry name" value="WH_DNA-bd_sf"/>
</dbReference>
<sequence length="2932" mass="328845">MADQNISQYKYSAMSNLVLQADRRFISRVNDEPTGDPESLAGRISIREMGGRMARDDAPKTKKKTIGPTDIERGAIREGEDVLAREQRKTQRGQPAQLRGQGILSAADALIEGLKYRPRTPATRATYDLILTMTATHLGDVPHEVVRSAADAVLELLKDEEMKDFDKKKEIDDLLGSSMNPKEFNELVNLGKKITDYDAQDEDEEMGEGLEGEGEGELDERQGVAVVFDEEDEDDERMGTVDEIRDDDELSEDEEADQQEATGIDETTTEKADLDGLVEAEEMVIDGGLGRDTDRRDKGSTVPAREIDAYWLQRQIGAAYSDAHIQHEKATQALEILGGQGEDGAERPLRDVENDLMELFDYENPDLVAKLVTNRDKIVWVTRWRRVAEDADARHLVESEMVEAGHRQILDEIRGKSTRSEGAGRPEKKIKLDLMDVDVPSAPQQPEEKPTEGGLVRGLQPKRLINLENLVFHQGNHLMTNPNVKLPQGSTKRTFKGYEEIHVPPPQAKREPGEKNIPATELPEWARVGFGSAKELNRVQSKCFPSAFHDDGNMLVCAPTGSGKTNVAMLTILREIGKNRNPETGEIMLDDFKIIYISPLKALVQEQVGNLGKRLEPYGIKVAELSGDRQLTKQQIAETQIIVTTPEKFDVITRKASETSYTRLVRLVVIDEIHLLHDDRGPVIESIVSRTIRKVEQTGDPVRIVGLSATLPNYRDVASFLRVDPLKGLFHFDGSYRPCPLKQEFIGVTDKKAIKQLKTMNDICYNKVLEQVGQRRNQMLIFVHSRKETAKTAKYIRDKALEMETIGQILRSDAASRAILAEEAETVDDPSLKDLLPYGLGIHHAGLSLADRDSVQALFSDGSIQVLVCTATLAWGVNLPAHTVIIKGTQIYSPEKGSWVELSPQDVLQMLGRAGRPQYDTFGEGIIITSQTEIQYYLSLMNQQLPIESQLMSKLADNMNAEIVLGNIRTRDEGVDWLGYTYLFVRMLRSPGLYSVGADYEDDEALEQKRVDLVHSAAVILERAGLVKYDKKTGRLQSTELGRIASHYYIGHNSMLTYSQHIQPSITPIELFRIFALSDEFKYIPVRQDEKLELAKLLGRVPVPVKEGIDEPHSKINVLLQAYISRLKLEGLALMADMVYVTQSAGRILRALFEISLKKGWSSVAKTALNLCKMAERRMWPTMTPLRQFPTCPRDILQKAERIDVPWASYFDLDPPRMGELLGMPKAGRVVCDLVSKFPRLEVQAQVQPVTRSMLRVELTITPNFVWDEALHGNAQDFWILVEDCDGEEILFHDQFLLRGDIAQSEMNEHLVEFTVPITEPMPPNYFISLVSDRWMHSETKIAVSFQKLILPERFPPHTPLLDMQRAPIKALKRDEYQQLYPEWQYFNKIQTQTFKSLFDTDDNVFIGAPTGSGKTVCAELALLRHWAQEDSGRAVYIAPFQELVDQRLVDWEKRLSNIAGGKTIVKLTGETTADLRLLERADLVLATPTQWDVLSRQWRKRKNVRAVQLFIADEIQMLGGYGGYVYEVVVSRMHSMALETESGMRIVGLSVPLANARDLGEWIGANKHTIYNFSPHARPVPLELHIQSFTIPHFPSLMLAMARPAYLSILQLSPDKPAIVFVPSRKQTRSTAMDLLAACATDDDEDRFLNADVNELAPLLSRINERTLAESLSHGIGYYHEALSATDKRIVSHLFSIGAIQVLLASRDVCWELDLTAHLVVVMGTQFFEGREHRYIDYPISEILQMFGKASRPGEDKIGRGVLMVPAVKREYYKKFLNEALPVESHLQAYLHDAFVTEISTRTIGSTQDAIDWMTHTYFYRRLLANPSFYGLTDVSHEGLSTFLSELLENTLKELSDAKIVDLDEEDDSVSPLNAAMIGSYYNISFITMQTFLLSLSARTKLKGILEIVTSATEFESIQMRRHEDHILRRVYDRVPVKMSQVAYDSPHFKAFVLLQAHFSRMQLPIDLAKDQEVIVSKVLNLLSACVDVLSSEGHLNAMNAMEMSQMVVQAMWDRDSPLKQIPHFGPDAIKVANEYNINDIFEFMEAMDPSENKDYATLVKRLGLDNRQLAQAAAFTNEKYPNLELDFEVEDPESVTSGEPSYLKVKIEREVEEDEEPDTSVHAPFYPNKKMENWWLVVGDEKTKNLLAIKRITIGRKLELRLEYIVPTPGEHELTLYLMSDSYVGVDQAPTFTQLGNTVLVPWLRQFPESDHDPPRRSGPVPNASGTLAVYTQTTYSFESHSKTNEIRVLDIATGRSALITNDAGASCPQWLGDSNQLVWLKAKANGNTSFIVGDAREADKTYTAGTVPGPVSDLKVTVVEPGKIGFAVTGKANPDGTLHNPHDAKKPISTGKLFTSLYVRHWDSYIEPQKNAIWYGLLQRAPLSPATRQAGKYSVSGLTNLISVSGLAGVEAPIPPFGGTGDFDISPSAIVFVAKDPDLNPATHTSCSCYYCPMFSWTGVNALEAKVCAVKGLEGAMSSPILTSDGSSIVLLAMREDGYESDKRRILYVPNPWNGEMIEVFASADGEGLWDSSPSGLTFSNDDQSLFIQVEEYGRGVLYQLPMADIRHATPDKLKKITDAGYVTDVYPASKNSTKLLISSTSLVDNSVWSIVDPESPSDVRVISSIGRNGAVFGLSPSQVDEIWYRGANDTPVHAWVVKPSNFKPGKKYPLAYLIHGGPQGAWCDQWSTRWNPAVFAEQGYVVVTPNPRGSTSYGQKFTDEIRGNYGSLPYIDLEKGFDYIESNLEYVDTSRAVALGASFGGYMVNWIQGHPLGRRFKALVTHDGVFSMTSMLSTEELYFPVRDLKGPLWKVPENWERWDPSRHTANWQTPHLVIHNELDYRLTIAEGLAAFNVLQMRGVESAFLTFPDENHWVLNPENSLMWHYTVLNWINKYVGLPPASREFAEFSTTKQASMERRLQQVTLDGAAS</sequence>
<dbReference type="InterPro" id="IPR050474">
    <property type="entry name" value="Hel308_SKI2-like"/>
</dbReference>